<keyword evidence="13" id="KW-1185">Reference proteome</keyword>
<dbReference type="InterPro" id="IPR033738">
    <property type="entry name" value="AsnB_N"/>
</dbReference>
<dbReference type="GO" id="GO:0005829">
    <property type="term" value="C:cytosol"/>
    <property type="evidence" value="ECO:0007669"/>
    <property type="project" value="TreeGrafter"/>
</dbReference>
<dbReference type="GO" id="GO:0005524">
    <property type="term" value="F:ATP binding"/>
    <property type="evidence" value="ECO:0007669"/>
    <property type="project" value="UniProtKB-KW"/>
</dbReference>
<dbReference type="AlphaFoldDB" id="C1F418"/>
<evidence type="ECO:0000256" key="7">
    <source>
        <dbReference type="ARBA" id="ARBA00048741"/>
    </source>
</evidence>
<evidence type="ECO:0000256" key="4">
    <source>
        <dbReference type="ARBA" id="ARBA00022741"/>
    </source>
</evidence>
<evidence type="ECO:0000313" key="12">
    <source>
        <dbReference type="EMBL" id="ACO33771.1"/>
    </source>
</evidence>
<gene>
    <name evidence="12" type="primary">asnB1</name>
    <name evidence="12" type="ordered locus">ACP_1045</name>
</gene>
<dbReference type="Proteomes" id="UP000002207">
    <property type="component" value="Chromosome"/>
</dbReference>
<dbReference type="CDD" id="cd00712">
    <property type="entry name" value="AsnB"/>
    <property type="match status" value="1"/>
</dbReference>
<dbReference type="Pfam" id="PF13537">
    <property type="entry name" value="GATase_7"/>
    <property type="match status" value="1"/>
</dbReference>
<keyword evidence="12" id="KW-0436">Ligase</keyword>
<comment type="similarity">
    <text evidence="2">Belongs to the asparagine synthetase family.</text>
</comment>
<comment type="pathway">
    <text evidence="1">Amino-acid biosynthesis; L-asparagine biosynthesis; L-asparagine from L-aspartate (L-Gln route): step 1/1.</text>
</comment>
<dbReference type="CDD" id="cd01991">
    <property type="entry name" value="Asn_synthase_B_C"/>
    <property type="match status" value="1"/>
</dbReference>
<comment type="catalytic activity">
    <reaction evidence="7">
        <text>L-aspartate + L-glutamine + ATP + H2O = L-asparagine + L-glutamate + AMP + diphosphate + H(+)</text>
        <dbReference type="Rhea" id="RHEA:12228"/>
        <dbReference type="ChEBI" id="CHEBI:15377"/>
        <dbReference type="ChEBI" id="CHEBI:15378"/>
        <dbReference type="ChEBI" id="CHEBI:29985"/>
        <dbReference type="ChEBI" id="CHEBI:29991"/>
        <dbReference type="ChEBI" id="CHEBI:30616"/>
        <dbReference type="ChEBI" id="CHEBI:33019"/>
        <dbReference type="ChEBI" id="CHEBI:58048"/>
        <dbReference type="ChEBI" id="CHEBI:58359"/>
        <dbReference type="ChEBI" id="CHEBI:456215"/>
        <dbReference type="EC" id="6.3.5.4"/>
    </reaction>
</comment>
<dbReference type="PROSITE" id="PS51278">
    <property type="entry name" value="GATASE_TYPE_2"/>
    <property type="match status" value="1"/>
</dbReference>
<dbReference type="PANTHER" id="PTHR43284:SF1">
    <property type="entry name" value="ASPARAGINE SYNTHETASE"/>
    <property type="match status" value="1"/>
</dbReference>
<dbReference type="InterPro" id="IPR051786">
    <property type="entry name" value="ASN_synthetase/amidase"/>
</dbReference>
<feature type="binding site" evidence="9">
    <location>
        <position position="286"/>
    </location>
    <ligand>
        <name>ATP</name>
        <dbReference type="ChEBI" id="CHEBI:30616"/>
    </ligand>
</feature>
<sequence length="637" mass="72296">MCGIVGFTTKEWIAPEGRIRDAAMTLIHRGPDQQGVHRSLLCSLGAARLKILDLAAGDQPIYSEDRDTVIVFNGEIYNHLELRKELEARGHRFVTHCDTETVLHAFMEWDVECFARLRGMFGVALWQQSRHRLVLARDRMGIKPLYVARRGEDLLFASELKGILIHPEFERRLSLQGLDCYLSMNYVPAPWTLVEGIEKLAPGHWLEWRDGRTETQPYWRIPSMQPGKISQPEAEAELDRLLRQSVSEHLLSDVPLGVWLSGGVDSTTMLHYAAEASGSKLRTYSISFKGHSFDESAYIREVVEKYGTIHEQLDLNPEQDLEGAIRELTYYSDEPSADSGALPVWFLSKLCRKSCTVAFSGEGADEIFGGYLTYRANRIAQQVRHLPQGVIRAAQRAMQAWPASNEKISFEYKVKRMLQGSLLAPEQAHVYWNGTFSELEKAALVRQPLPGAMPWLLSGLRAEIPGDGIAPYLKFDQECYLPDDILVKSDRMSMAHSIEVRPPFLDHRLVEFAAGLPSALKIRGSRQKYLLKQLMQSKLPPSILRRKKIGFDIPAHEWFRGPLKGVLMDALEGAEAEHGDLFCFDKIYELTQQHMNRSINLGFHLWGLMVLFLWMRQWKIQSAPAQQLSPAFAALGE</sequence>
<dbReference type="HOGENOM" id="CLU_014658_3_1_0"/>
<name>C1F418_ACIC5</name>
<dbReference type="InterPro" id="IPR017932">
    <property type="entry name" value="GATase_2_dom"/>
</dbReference>
<feature type="site" description="Important for beta-aspartyl-AMP intermediate formation" evidence="10">
    <location>
        <position position="362"/>
    </location>
</feature>
<dbReference type="InterPro" id="IPR001962">
    <property type="entry name" value="Asn_synthase"/>
</dbReference>
<feature type="domain" description="Glutamine amidotransferase type-2" evidence="11">
    <location>
        <begin position="2"/>
        <end position="211"/>
    </location>
</feature>
<dbReference type="GO" id="GO:0004066">
    <property type="term" value="F:asparagine synthase (glutamine-hydrolyzing) activity"/>
    <property type="evidence" value="ECO:0007669"/>
    <property type="project" value="UniProtKB-EC"/>
</dbReference>
<dbReference type="RefSeq" id="WP_015896204.1">
    <property type="nucleotide sequence ID" value="NC_012483.1"/>
</dbReference>
<keyword evidence="4 9" id="KW-0547">Nucleotide-binding</keyword>
<protein>
    <recommendedName>
        <fullName evidence="3">asparagine synthase (glutamine-hydrolyzing)</fullName>
        <ecNumber evidence="3">6.3.5.4</ecNumber>
    </recommendedName>
</protein>
<evidence type="ECO:0000256" key="5">
    <source>
        <dbReference type="ARBA" id="ARBA00022840"/>
    </source>
</evidence>
<dbReference type="NCBIfam" id="TIGR01536">
    <property type="entry name" value="asn_synth_AEB"/>
    <property type="match status" value="1"/>
</dbReference>
<dbReference type="InParanoid" id="C1F418"/>
<evidence type="ECO:0000313" key="13">
    <source>
        <dbReference type="Proteomes" id="UP000002207"/>
    </source>
</evidence>
<accession>C1F418</accession>
<evidence type="ECO:0000256" key="10">
    <source>
        <dbReference type="PIRSR" id="PIRSR001589-3"/>
    </source>
</evidence>
<dbReference type="InterPro" id="IPR006426">
    <property type="entry name" value="Asn_synth_AEB"/>
</dbReference>
<dbReference type="SUPFAM" id="SSF52402">
    <property type="entry name" value="Adenine nucleotide alpha hydrolases-like"/>
    <property type="match status" value="1"/>
</dbReference>
<reference evidence="12 13" key="1">
    <citation type="journal article" date="2009" name="Appl. Environ. Microbiol.">
        <title>Three genomes from the phylum Acidobacteria provide insight into the lifestyles of these microorganisms in soils.</title>
        <authorList>
            <person name="Ward N.L."/>
            <person name="Challacombe J.F."/>
            <person name="Janssen P.H."/>
            <person name="Henrissat B."/>
            <person name="Coutinho P.M."/>
            <person name="Wu M."/>
            <person name="Xie G."/>
            <person name="Haft D.H."/>
            <person name="Sait M."/>
            <person name="Badger J."/>
            <person name="Barabote R.D."/>
            <person name="Bradley B."/>
            <person name="Brettin T.S."/>
            <person name="Brinkac L.M."/>
            <person name="Bruce D."/>
            <person name="Creasy T."/>
            <person name="Daugherty S.C."/>
            <person name="Davidsen T.M."/>
            <person name="DeBoy R.T."/>
            <person name="Detter J.C."/>
            <person name="Dodson R.J."/>
            <person name="Durkin A.S."/>
            <person name="Ganapathy A."/>
            <person name="Gwinn-Giglio M."/>
            <person name="Han C.S."/>
            <person name="Khouri H."/>
            <person name="Kiss H."/>
            <person name="Kothari S.P."/>
            <person name="Madupu R."/>
            <person name="Nelson K.E."/>
            <person name="Nelson W.C."/>
            <person name="Paulsen I."/>
            <person name="Penn K."/>
            <person name="Ren Q."/>
            <person name="Rosovitz M.J."/>
            <person name="Selengut J.D."/>
            <person name="Shrivastava S."/>
            <person name="Sullivan S.A."/>
            <person name="Tapia R."/>
            <person name="Thompson L.S."/>
            <person name="Watkins K.L."/>
            <person name="Yang Q."/>
            <person name="Yu C."/>
            <person name="Zafar N."/>
            <person name="Zhou L."/>
            <person name="Kuske C.R."/>
        </authorList>
    </citation>
    <scope>NUCLEOTIDE SEQUENCE [LARGE SCALE GENOMIC DNA]</scope>
    <source>
        <strain evidence="13">ATCC 51196 / DSM 11244 / BCRC 80197 / JCM 7670 / NBRC 15755 / NCIMB 13165 / 161</strain>
    </source>
</reference>
<keyword evidence="6 8" id="KW-0315">Glutamine amidotransferase</keyword>
<dbReference type="PANTHER" id="PTHR43284">
    <property type="entry name" value="ASPARAGINE SYNTHETASE (GLUTAMINE-HYDROLYZING)"/>
    <property type="match status" value="1"/>
</dbReference>
<feature type="binding site" evidence="9">
    <location>
        <begin position="360"/>
        <end position="361"/>
    </location>
    <ligand>
        <name>ATP</name>
        <dbReference type="ChEBI" id="CHEBI:30616"/>
    </ligand>
</feature>
<dbReference type="EMBL" id="CP001472">
    <property type="protein sequence ID" value="ACO33771.1"/>
    <property type="molecule type" value="Genomic_DNA"/>
</dbReference>
<evidence type="ECO:0000256" key="2">
    <source>
        <dbReference type="ARBA" id="ARBA00005752"/>
    </source>
</evidence>
<dbReference type="KEGG" id="aca:ACP_1045"/>
<dbReference type="InterPro" id="IPR029055">
    <property type="entry name" value="Ntn_hydrolases_N"/>
</dbReference>
<evidence type="ECO:0000256" key="8">
    <source>
        <dbReference type="PIRSR" id="PIRSR001589-1"/>
    </source>
</evidence>
<feature type="binding site" evidence="9">
    <location>
        <position position="98"/>
    </location>
    <ligand>
        <name>L-glutamine</name>
        <dbReference type="ChEBI" id="CHEBI:58359"/>
    </ligand>
</feature>
<proteinExistence type="inferred from homology"/>
<dbReference type="GO" id="GO:0006529">
    <property type="term" value="P:asparagine biosynthetic process"/>
    <property type="evidence" value="ECO:0007669"/>
    <property type="project" value="UniProtKB-KW"/>
</dbReference>
<keyword evidence="5 9" id="KW-0067">ATP-binding</keyword>
<dbReference type="Gene3D" id="3.60.20.10">
    <property type="entry name" value="Glutamine Phosphoribosylpyrophosphate, subunit 1, domain 1"/>
    <property type="match status" value="1"/>
</dbReference>
<evidence type="ECO:0000259" key="11">
    <source>
        <dbReference type="PROSITE" id="PS51278"/>
    </source>
</evidence>
<feature type="active site" description="For GATase activity" evidence="8">
    <location>
        <position position="2"/>
    </location>
</feature>
<dbReference type="eggNOG" id="COG0367">
    <property type="taxonomic scope" value="Bacteria"/>
</dbReference>
<keyword evidence="8" id="KW-0028">Amino-acid biosynthesis</keyword>
<dbReference type="STRING" id="240015.ACP_1045"/>
<dbReference type="Pfam" id="PF00733">
    <property type="entry name" value="Asn_synthase"/>
    <property type="match status" value="1"/>
</dbReference>
<keyword evidence="8" id="KW-0061">Asparagine biosynthesis</keyword>
<evidence type="ECO:0000256" key="6">
    <source>
        <dbReference type="ARBA" id="ARBA00022962"/>
    </source>
</evidence>
<dbReference type="Gene3D" id="3.40.50.620">
    <property type="entry name" value="HUPs"/>
    <property type="match status" value="2"/>
</dbReference>
<dbReference type="EC" id="6.3.5.4" evidence="3"/>
<dbReference type="FunCoup" id="C1F418">
    <property type="interactions" value="482"/>
</dbReference>
<evidence type="ECO:0000256" key="1">
    <source>
        <dbReference type="ARBA" id="ARBA00005187"/>
    </source>
</evidence>
<dbReference type="SUPFAM" id="SSF56235">
    <property type="entry name" value="N-terminal nucleophile aminohydrolases (Ntn hydrolases)"/>
    <property type="match status" value="1"/>
</dbReference>
<evidence type="ECO:0000256" key="3">
    <source>
        <dbReference type="ARBA" id="ARBA00012737"/>
    </source>
</evidence>
<dbReference type="PIRSF" id="PIRSF001589">
    <property type="entry name" value="Asn_synthetase_glu-h"/>
    <property type="match status" value="1"/>
</dbReference>
<evidence type="ECO:0000256" key="9">
    <source>
        <dbReference type="PIRSR" id="PIRSR001589-2"/>
    </source>
</evidence>
<dbReference type="InterPro" id="IPR014729">
    <property type="entry name" value="Rossmann-like_a/b/a_fold"/>
</dbReference>
<organism evidence="12 13">
    <name type="scientific">Acidobacterium capsulatum (strain ATCC 51196 / DSM 11244 / BCRC 80197 / JCM 7670 / NBRC 15755 / NCIMB 13165 / 161)</name>
    <dbReference type="NCBI Taxonomy" id="240015"/>
    <lineage>
        <taxon>Bacteria</taxon>
        <taxon>Pseudomonadati</taxon>
        <taxon>Acidobacteriota</taxon>
        <taxon>Terriglobia</taxon>
        <taxon>Terriglobales</taxon>
        <taxon>Acidobacteriaceae</taxon>
        <taxon>Acidobacterium</taxon>
    </lineage>
</organism>